<keyword evidence="10" id="KW-1185">Reference proteome</keyword>
<feature type="domain" description="Citrate transporter-like" evidence="8">
    <location>
        <begin position="11"/>
        <end position="299"/>
    </location>
</feature>
<dbReference type="Proteomes" id="UP000298642">
    <property type="component" value="Chromosome"/>
</dbReference>
<organism evidence="9 10">
    <name type="scientific">Dysosmobacter welbionis</name>
    <dbReference type="NCBI Taxonomy" id="2093857"/>
    <lineage>
        <taxon>Bacteria</taxon>
        <taxon>Bacillati</taxon>
        <taxon>Bacillota</taxon>
        <taxon>Clostridia</taxon>
        <taxon>Eubacteriales</taxon>
        <taxon>Oscillospiraceae</taxon>
        <taxon>Dysosmobacter</taxon>
    </lineage>
</organism>
<dbReference type="GO" id="GO:0005886">
    <property type="term" value="C:plasma membrane"/>
    <property type="evidence" value="ECO:0007669"/>
    <property type="project" value="UniProtKB-SubCell"/>
</dbReference>
<evidence type="ECO:0000256" key="2">
    <source>
        <dbReference type="ARBA" id="ARBA00022448"/>
    </source>
</evidence>
<dbReference type="PANTHER" id="PTHR43302">
    <property type="entry name" value="TRANSPORTER ARSB-RELATED"/>
    <property type="match status" value="1"/>
</dbReference>
<evidence type="ECO:0000256" key="6">
    <source>
        <dbReference type="ARBA" id="ARBA00023136"/>
    </source>
</evidence>
<evidence type="ECO:0000313" key="9">
    <source>
        <dbReference type="EMBL" id="QCI58806.1"/>
    </source>
</evidence>
<evidence type="ECO:0000256" key="1">
    <source>
        <dbReference type="ARBA" id="ARBA00004651"/>
    </source>
</evidence>
<feature type="transmembrane region" description="Helical" evidence="7">
    <location>
        <begin position="278"/>
        <end position="303"/>
    </location>
</feature>
<sequence>MRLLAFFKREAVLTVAALCALATMVLVPPDAAYLGYIDLRVLCLLLCLMAVVAGFQSCGAFQWLAGHLLSRGTGPRALAVILVLLPFFCSMAVTNDVALITFAPFALLLLDQMDCRAAAVPLLVLQTIAANLGSMATPVGNPQNLYLYGAYGLSAGDFFPVVLPLAGISLACLTAAALPVLPRDLQIPPVHPQPLRQPGKLALYGALFLLCLLTVFRILPYGLLTVLVLGTLAAVEPALLRKLDVSLLCTFICFFVVSGNLGRLPAVHGFLQSLLERSTLLTGVLTSQIISNVPAAVLLSGFTDNWRELLLGVDIGGLGTPVASLASLITLKLYLRSPGARPARYLAVFTAWNAALLAVLLAAVWLTSVGA</sequence>
<dbReference type="Pfam" id="PF03600">
    <property type="entry name" value="CitMHS"/>
    <property type="match status" value="1"/>
</dbReference>
<dbReference type="PANTHER" id="PTHR43302:SF5">
    <property type="entry name" value="TRANSPORTER ARSB-RELATED"/>
    <property type="match status" value="1"/>
</dbReference>
<evidence type="ECO:0000256" key="7">
    <source>
        <dbReference type="SAM" id="Phobius"/>
    </source>
</evidence>
<feature type="transmembrane region" description="Helical" evidence="7">
    <location>
        <begin position="12"/>
        <end position="34"/>
    </location>
</feature>
<keyword evidence="6 7" id="KW-0472">Membrane</keyword>
<feature type="transmembrane region" description="Helical" evidence="7">
    <location>
        <begin position="245"/>
        <end position="266"/>
    </location>
</feature>
<dbReference type="RefSeq" id="WP_021749605.1">
    <property type="nucleotide sequence ID" value="NZ_CP034413.3"/>
</dbReference>
<feature type="transmembrane region" description="Helical" evidence="7">
    <location>
        <begin position="343"/>
        <end position="366"/>
    </location>
</feature>
<dbReference type="InterPro" id="IPR004680">
    <property type="entry name" value="Cit_transptr-like_dom"/>
</dbReference>
<protein>
    <submittedName>
        <fullName evidence="9">Anion permease</fullName>
    </submittedName>
</protein>
<dbReference type="GO" id="GO:0055085">
    <property type="term" value="P:transmembrane transport"/>
    <property type="evidence" value="ECO:0007669"/>
    <property type="project" value="InterPro"/>
</dbReference>
<feature type="transmembrane region" description="Helical" evidence="7">
    <location>
        <begin position="77"/>
        <end position="110"/>
    </location>
</feature>
<keyword evidence="2" id="KW-0813">Transport</keyword>
<feature type="transmembrane region" description="Helical" evidence="7">
    <location>
        <begin position="117"/>
        <end position="138"/>
    </location>
</feature>
<evidence type="ECO:0000259" key="8">
    <source>
        <dbReference type="Pfam" id="PF03600"/>
    </source>
</evidence>
<proteinExistence type="predicted"/>
<evidence type="ECO:0000313" key="10">
    <source>
        <dbReference type="Proteomes" id="UP000298642"/>
    </source>
</evidence>
<evidence type="ECO:0000256" key="5">
    <source>
        <dbReference type="ARBA" id="ARBA00022989"/>
    </source>
</evidence>
<comment type="subcellular location">
    <subcellularLocation>
        <location evidence="1">Cell membrane</location>
        <topology evidence="1">Multi-pass membrane protein</topology>
    </subcellularLocation>
</comment>
<keyword evidence="3" id="KW-1003">Cell membrane</keyword>
<evidence type="ECO:0000256" key="3">
    <source>
        <dbReference type="ARBA" id="ARBA00022475"/>
    </source>
</evidence>
<accession>A0A4D7ASB1</accession>
<gene>
    <name evidence="9" type="ORF">EIO64_05890</name>
</gene>
<feature type="transmembrane region" description="Helical" evidence="7">
    <location>
        <begin position="309"/>
        <end position="331"/>
    </location>
</feature>
<keyword evidence="4 7" id="KW-0812">Transmembrane</keyword>
<name>A0A4D7ASB1_9FIRM</name>
<dbReference type="AlphaFoldDB" id="A0A4D7ASB1"/>
<feature type="transmembrane region" description="Helical" evidence="7">
    <location>
        <begin position="158"/>
        <end position="181"/>
    </location>
</feature>
<keyword evidence="5 7" id="KW-1133">Transmembrane helix</keyword>
<evidence type="ECO:0000256" key="4">
    <source>
        <dbReference type="ARBA" id="ARBA00022692"/>
    </source>
</evidence>
<feature type="transmembrane region" description="Helical" evidence="7">
    <location>
        <begin position="201"/>
        <end position="233"/>
    </location>
</feature>
<reference evidence="10" key="1">
    <citation type="submission" date="2018-12" db="EMBL/GenBank/DDBJ databases">
        <title>Dusodibacter welbiota gen. nov., sp. nov., isolated from human faeces and emended description of the Oscillibacter genus.</title>
        <authorList>
            <person name="Le Roy T."/>
            <person name="Van der Smissen P."/>
            <person name="Delzenne N."/>
            <person name="Muccioli G."/>
            <person name="Collet J.F."/>
            <person name="Cani P.D."/>
        </authorList>
    </citation>
    <scope>NUCLEOTIDE SEQUENCE [LARGE SCALE GENOMIC DNA]</scope>
    <source>
        <strain evidence="10">J115</strain>
    </source>
</reference>
<dbReference type="EMBL" id="CP034413">
    <property type="protein sequence ID" value="QCI58806.1"/>
    <property type="molecule type" value="Genomic_DNA"/>
</dbReference>
<feature type="transmembrane region" description="Helical" evidence="7">
    <location>
        <begin position="41"/>
        <end position="65"/>
    </location>
</feature>
<dbReference type="KEGG" id="obj:EIO64_05890"/>